<dbReference type="GO" id="GO:0004017">
    <property type="term" value="F:AMP kinase activity"/>
    <property type="evidence" value="ECO:0007669"/>
    <property type="project" value="UniProtKB-UniRule"/>
</dbReference>
<dbReference type="PRINTS" id="PR00094">
    <property type="entry name" value="ADENYLTKNASE"/>
</dbReference>
<feature type="binding site" evidence="5">
    <location>
        <position position="105"/>
    </location>
    <ligand>
        <name>AMP</name>
        <dbReference type="ChEBI" id="CHEBI:456215"/>
    </ligand>
</feature>
<keyword evidence="3 5" id="KW-0547">Nucleotide-binding</keyword>
<comment type="function">
    <text evidence="5">Catalyzes the reversible transfer of the terminal phosphate group between ATP and AMP. Plays an important role in cellular energy homeostasis and in adenine nucleotide metabolism.</text>
</comment>
<comment type="catalytic activity">
    <reaction evidence="5 7">
        <text>AMP + ATP = 2 ADP</text>
        <dbReference type="Rhea" id="RHEA:12973"/>
        <dbReference type="ChEBI" id="CHEBI:30616"/>
        <dbReference type="ChEBI" id="CHEBI:456215"/>
        <dbReference type="ChEBI" id="CHEBI:456216"/>
        <dbReference type="EC" id="2.7.4.3"/>
    </reaction>
</comment>
<dbReference type="Gene3D" id="3.40.50.300">
    <property type="entry name" value="P-loop containing nucleotide triphosphate hydrolases"/>
    <property type="match status" value="1"/>
</dbReference>
<dbReference type="PANTHER" id="PTHR23359">
    <property type="entry name" value="NUCLEOTIDE KINASE"/>
    <property type="match status" value="1"/>
</dbReference>
<gene>
    <name evidence="8" type="primary">adk_2</name>
    <name evidence="5" type="synonym">adk</name>
    <name evidence="8" type="ORF">CCAX7_47170</name>
</gene>
<feature type="binding site" evidence="5">
    <location>
        <position position="136"/>
    </location>
    <ligand>
        <name>ATP</name>
        <dbReference type="ChEBI" id="CHEBI:30616"/>
    </ligand>
</feature>
<dbReference type="EC" id="2.7.4.3" evidence="5 7"/>
<evidence type="ECO:0000256" key="1">
    <source>
        <dbReference type="ARBA" id="ARBA00022679"/>
    </source>
</evidence>
<keyword evidence="5 7" id="KW-0067">ATP-binding</keyword>
<dbReference type="Pfam" id="PF00406">
    <property type="entry name" value="ADK"/>
    <property type="match status" value="1"/>
</dbReference>
<dbReference type="HAMAP" id="MF_00235">
    <property type="entry name" value="Adenylate_kinase_Adk"/>
    <property type="match status" value="1"/>
</dbReference>
<dbReference type="GO" id="GO:0044209">
    <property type="term" value="P:AMP salvage"/>
    <property type="evidence" value="ECO:0007669"/>
    <property type="project" value="UniProtKB-UniRule"/>
</dbReference>
<keyword evidence="9" id="KW-1185">Reference proteome</keyword>
<feature type="binding site" evidence="5">
    <location>
        <position position="181"/>
    </location>
    <ligand>
        <name>ATP</name>
        <dbReference type="ChEBI" id="CHEBI:30616"/>
    </ligand>
</feature>
<dbReference type="PROSITE" id="PS00113">
    <property type="entry name" value="ADENYLATE_KINASE"/>
    <property type="match status" value="1"/>
</dbReference>
<dbReference type="GO" id="GO:0005737">
    <property type="term" value="C:cytoplasm"/>
    <property type="evidence" value="ECO:0007669"/>
    <property type="project" value="UniProtKB-SubCell"/>
</dbReference>
<keyword evidence="1 5" id="KW-0808">Transferase</keyword>
<feature type="binding site" evidence="5">
    <location>
        <position position="43"/>
    </location>
    <ligand>
        <name>AMP</name>
        <dbReference type="ChEBI" id="CHEBI:456215"/>
    </ligand>
</feature>
<dbReference type="SUPFAM" id="SSF52540">
    <property type="entry name" value="P-loop containing nucleoside triphosphate hydrolases"/>
    <property type="match status" value="1"/>
</dbReference>
<feature type="binding site" evidence="5">
    <location>
        <begin position="63"/>
        <end position="65"/>
    </location>
    <ligand>
        <name>AMP</name>
        <dbReference type="ChEBI" id="CHEBI:456215"/>
    </ligand>
</feature>
<keyword evidence="2 5" id="KW-0545">Nucleotide biosynthesis</keyword>
<comment type="subunit">
    <text evidence="5 7">Monomer.</text>
</comment>
<accession>A0A402CQQ6</accession>
<proteinExistence type="inferred from homology"/>
<feature type="binding site" evidence="5">
    <location>
        <begin position="17"/>
        <end position="22"/>
    </location>
    <ligand>
        <name>ATP</name>
        <dbReference type="ChEBI" id="CHEBI:30616"/>
    </ligand>
</feature>
<dbReference type="KEGG" id="ccot:CCAX7_47170"/>
<protein>
    <recommendedName>
        <fullName evidence="5 7">Adenylate kinase</fullName>
        <shortName evidence="5">AK</shortName>
        <ecNumber evidence="5 7">2.7.4.3</ecNumber>
    </recommendedName>
    <alternativeName>
        <fullName evidence="5">ATP-AMP transphosphorylase</fullName>
    </alternativeName>
    <alternativeName>
        <fullName evidence="5">ATP:AMP phosphotransferase</fullName>
    </alternativeName>
    <alternativeName>
        <fullName evidence="5">Adenylate monophosphate kinase</fullName>
    </alternativeName>
</protein>
<dbReference type="InterPro" id="IPR033690">
    <property type="entry name" value="Adenylat_kinase_CS"/>
</dbReference>
<organism evidence="8 9">
    <name type="scientific">Capsulimonas corticalis</name>
    <dbReference type="NCBI Taxonomy" id="2219043"/>
    <lineage>
        <taxon>Bacteria</taxon>
        <taxon>Bacillati</taxon>
        <taxon>Armatimonadota</taxon>
        <taxon>Armatimonadia</taxon>
        <taxon>Capsulimonadales</taxon>
        <taxon>Capsulimonadaceae</taxon>
        <taxon>Capsulimonas</taxon>
    </lineage>
</organism>
<dbReference type="Proteomes" id="UP000287394">
    <property type="component" value="Chromosome"/>
</dbReference>
<keyword evidence="4 5" id="KW-0418">Kinase</keyword>
<dbReference type="AlphaFoldDB" id="A0A402CQQ6"/>
<name>A0A402CQQ6_9BACT</name>
<sequence>MDAAMRFKTLLLFGAPGSGKGTQGSILGSIPGYVHVACGDVFRNLRVGSPLGKVFLEYSSRGALVPDDFTVQLWRSHIDGLVSLQKLDPTADTLILDGIPRNVAQARLMDDYIDVERLYYLNCEDRQKVMTRLKRRALHENRLDDASDKVIEHRLYVYEAETAPVLNYYPAEKIRRIDTGRTPVEVLATILDDVRTLAPVSQDEELM</sequence>
<dbReference type="InterPro" id="IPR027417">
    <property type="entry name" value="P-loop_NTPase"/>
</dbReference>
<reference evidence="8 9" key="1">
    <citation type="journal article" date="2019" name="Int. J. Syst. Evol. Microbiol.">
        <title>Capsulimonas corticalis gen. nov., sp. nov., an aerobic capsulated bacterium, of a novel bacterial order, Capsulimonadales ord. nov., of the class Armatimonadia of the phylum Armatimonadetes.</title>
        <authorList>
            <person name="Li J."/>
            <person name="Kudo C."/>
            <person name="Tonouchi A."/>
        </authorList>
    </citation>
    <scope>NUCLEOTIDE SEQUENCE [LARGE SCALE GENOMIC DNA]</scope>
    <source>
        <strain evidence="8 9">AX-7</strain>
    </source>
</reference>
<dbReference type="GO" id="GO:0005524">
    <property type="term" value="F:ATP binding"/>
    <property type="evidence" value="ECO:0007669"/>
    <property type="project" value="UniProtKB-UniRule"/>
</dbReference>
<evidence type="ECO:0000313" key="9">
    <source>
        <dbReference type="Proteomes" id="UP000287394"/>
    </source>
</evidence>
<dbReference type="EMBL" id="AP025739">
    <property type="protein sequence ID" value="BDI32666.1"/>
    <property type="molecule type" value="Genomic_DNA"/>
</dbReference>
<comment type="pathway">
    <text evidence="5">Purine metabolism; AMP biosynthesis via salvage pathway; AMP from ADP: step 1/1.</text>
</comment>
<comment type="similarity">
    <text evidence="5 6">Belongs to the adenylate kinase family.</text>
</comment>
<evidence type="ECO:0000256" key="7">
    <source>
        <dbReference type="RuleBase" id="RU003331"/>
    </source>
</evidence>
<comment type="domain">
    <text evidence="5">Consists of three domains, a large central CORE domain and two small peripheral domains, NMPbind and LID, which undergo movements during catalysis. The LID domain closes over the site of phosphoryl transfer upon ATP binding. Assembling and dissambling the active center during each catalytic cycle provides an effective means to prevent ATP hydrolysis.</text>
</comment>
<evidence type="ECO:0000256" key="5">
    <source>
        <dbReference type="HAMAP-Rule" id="MF_00235"/>
    </source>
</evidence>
<dbReference type="InterPro" id="IPR000850">
    <property type="entry name" value="Adenylat/UMP-CMP_kin"/>
</dbReference>
<comment type="caution">
    <text evidence="5">Lacks conserved residue(s) required for the propagation of feature annotation.</text>
</comment>
<evidence type="ECO:0000256" key="3">
    <source>
        <dbReference type="ARBA" id="ARBA00022741"/>
    </source>
</evidence>
<feature type="binding site" evidence="5">
    <location>
        <position position="142"/>
    </location>
    <ligand>
        <name>AMP</name>
        <dbReference type="ChEBI" id="CHEBI:456215"/>
    </ligand>
</feature>
<evidence type="ECO:0000256" key="4">
    <source>
        <dbReference type="ARBA" id="ARBA00022777"/>
    </source>
</evidence>
<evidence type="ECO:0000256" key="6">
    <source>
        <dbReference type="RuleBase" id="RU003330"/>
    </source>
</evidence>
<evidence type="ECO:0000313" key="8">
    <source>
        <dbReference type="EMBL" id="BDI32666.1"/>
    </source>
</evidence>
<evidence type="ECO:0000256" key="2">
    <source>
        <dbReference type="ARBA" id="ARBA00022727"/>
    </source>
</evidence>
<dbReference type="CDD" id="cd01428">
    <property type="entry name" value="ADK"/>
    <property type="match status" value="1"/>
</dbReference>
<comment type="subcellular location">
    <subcellularLocation>
        <location evidence="5 7">Cytoplasm</location>
    </subcellularLocation>
</comment>
<keyword evidence="5" id="KW-0963">Cytoplasm</keyword>
<feature type="binding site" evidence="5">
    <location>
        <position position="154"/>
    </location>
    <ligand>
        <name>AMP</name>
        <dbReference type="ChEBI" id="CHEBI:456215"/>
    </ligand>
</feature>